<dbReference type="PROSITE" id="PS50102">
    <property type="entry name" value="RRM"/>
    <property type="match status" value="1"/>
</dbReference>
<dbReference type="Proteomes" id="UP000014760">
    <property type="component" value="Unassembled WGS sequence"/>
</dbReference>
<dbReference type="OrthoDB" id="6159137at2759"/>
<keyword evidence="10" id="KW-1185">Reference proteome</keyword>
<dbReference type="PANTHER" id="PTHR13952">
    <property type="entry name" value="U1 SMALL NUCLEAR RIBONUCLEOPROTEIN 70 KD"/>
    <property type="match status" value="1"/>
</dbReference>
<dbReference type="AlphaFoldDB" id="R7U916"/>
<dbReference type="GO" id="GO:0071011">
    <property type="term" value="C:precatalytic spliceosome"/>
    <property type="evidence" value="ECO:0007669"/>
    <property type="project" value="TreeGrafter"/>
</dbReference>
<evidence type="ECO:0000256" key="2">
    <source>
        <dbReference type="ARBA" id="ARBA00021080"/>
    </source>
</evidence>
<protein>
    <recommendedName>
        <fullName evidence="2">U11/U12 small nuclear ribonucleoprotein 35 kDa protein</fullName>
    </recommendedName>
    <alternativeName>
        <fullName evidence="4">U1 snRNP-binding protein homolog</fullName>
    </alternativeName>
</protein>
<organism evidence="8">
    <name type="scientific">Capitella teleta</name>
    <name type="common">Polychaete worm</name>
    <dbReference type="NCBI Taxonomy" id="283909"/>
    <lineage>
        <taxon>Eukaryota</taxon>
        <taxon>Metazoa</taxon>
        <taxon>Spiralia</taxon>
        <taxon>Lophotrochozoa</taxon>
        <taxon>Annelida</taxon>
        <taxon>Polychaeta</taxon>
        <taxon>Sedentaria</taxon>
        <taxon>Scolecida</taxon>
        <taxon>Capitellidae</taxon>
        <taxon>Capitella</taxon>
    </lineage>
</organism>
<evidence type="ECO:0000256" key="1">
    <source>
        <dbReference type="ARBA" id="ARBA00004123"/>
    </source>
</evidence>
<dbReference type="STRING" id="283909.R7U916"/>
<evidence type="ECO:0000256" key="3">
    <source>
        <dbReference type="ARBA" id="ARBA00023242"/>
    </source>
</evidence>
<evidence type="ECO:0000256" key="6">
    <source>
        <dbReference type="SAM" id="MobiDB-lite"/>
    </source>
</evidence>
<name>R7U916_CAPTE</name>
<dbReference type="HOGENOM" id="CLU_035088_1_0_1"/>
<evidence type="ECO:0000259" key="7">
    <source>
        <dbReference type="PROSITE" id="PS50102"/>
    </source>
</evidence>
<evidence type="ECO:0000313" key="10">
    <source>
        <dbReference type="Proteomes" id="UP000014760"/>
    </source>
</evidence>
<dbReference type="InterPro" id="IPR035979">
    <property type="entry name" value="RBD_domain_sf"/>
</dbReference>
<sequence length="218" mass="25318">MSSFQAIPTDYDPLRAGSIDGTDADPHDNGIVRALNAKYKPNKGVRGNPECTVFVGRLNHSTTEETLEEQFKRYGNIEHIRLIRDIVTGFSQGYAFVEYTEPNAACRASIEANKIVIDDKEIMVDMECERTMPGWVPRRLGGGLGGRKESGQLRFGGRDRPFKKPIMLHNAGDSERFNNRDRRRSRSRERRDDWRRRDHSRDDDHRRMGRSRERYSRY</sequence>
<evidence type="ECO:0000256" key="4">
    <source>
        <dbReference type="ARBA" id="ARBA00031739"/>
    </source>
</evidence>
<keyword evidence="3" id="KW-0539">Nucleus</keyword>
<dbReference type="Gene3D" id="3.30.70.330">
    <property type="match status" value="1"/>
</dbReference>
<reference evidence="9" key="3">
    <citation type="submission" date="2015-06" db="UniProtKB">
        <authorList>
            <consortium name="EnsemblMetazoa"/>
        </authorList>
    </citation>
    <scope>IDENTIFICATION</scope>
</reference>
<evidence type="ECO:0000256" key="5">
    <source>
        <dbReference type="PROSITE-ProRule" id="PRU00176"/>
    </source>
</evidence>
<dbReference type="GO" id="GO:0017069">
    <property type="term" value="F:snRNA binding"/>
    <property type="evidence" value="ECO:0007669"/>
    <property type="project" value="TreeGrafter"/>
</dbReference>
<dbReference type="GO" id="GO:0000398">
    <property type="term" value="P:mRNA splicing, via spliceosome"/>
    <property type="evidence" value="ECO:0007669"/>
    <property type="project" value="TreeGrafter"/>
</dbReference>
<dbReference type="FunFam" id="3.30.70.330:FF:000132">
    <property type="entry name" value="Small nuclear ribonucleoprotein U11/U12 subunit 35"/>
    <property type="match status" value="1"/>
</dbReference>
<dbReference type="InterPro" id="IPR051183">
    <property type="entry name" value="U1_U11-U12_snRNP_70-35kDa"/>
</dbReference>
<dbReference type="GO" id="GO:0003729">
    <property type="term" value="F:mRNA binding"/>
    <property type="evidence" value="ECO:0007669"/>
    <property type="project" value="TreeGrafter"/>
</dbReference>
<accession>R7U916</accession>
<dbReference type="EnsemblMetazoa" id="CapteT133662">
    <property type="protein sequence ID" value="CapteP133662"/>
    <property type="gene ID" value="CapteG133662"/>
</dbReference>
<dbReference type="EMBL" id="AMQN01008663">
    <property type="status" value="NOT_ANNOTATED_CDS"/>
    <property type="molecule type" value="Genomic_DNA"/>
</dbReference>
<reference evidence="8 10" key="2">
    <citation type="journal article" date="2013" name="Nature">
        <title>Insights into bilaterian evolution from three spiralian genomes.</title>
        <authorList>
            <person name="Simakov O."/>
            <person name="Marletaz F."/>
            <person name="Cho S.J."/>
            <person name="Edsinger-Gonzales E."/>
            <person name="Havlak P."/>
            <person name="Hellsten U."/>
            <person name="Kuo D.H."/>
            <person name="Larsson T."/>
            <person name="Lv J."/>
            <person name="Arendt D."/>
            <person name="Savage R."/>
            <person name="Osoegawa K."/>
            <person name="de Jong P."/>
            <person name="Grimwood J."/>
            <person name="Chapman J.A."/>
            <person name="Shapiro H."/>
            <person name="Aerts A."/>
            <person name="Otillar R.P."/>
            <person name="Terry A.Y."/>
            <person name="Boore J.L."/>
            <person name="Grigoriev I.V."/>
            <person name="Lindberg D.R."/>
            <person name="Seaver E.C."/>
            <person name="Weisblat D.A."/>
            <person name="Putnam N.H."/>
            <person name="Rokhsar D.S."/>
        </authorList>
    </citation>
    <scope>NUCLEOTIDE SEQUENCE</scope>
    <source>
        <strain evidence="8 10">I ESC-2004</strain>
    </source>
</reference>
<feature type="domain" description="RRM" evidence="7">
    <location>
        <begin position="51"/>
        <end position="129"/>
    </location>
</feature>
<feature type="compositionally biased region" description="Basic and acidic residues" evidence="6">
    <location>
        <begin position="189"/>
        <end position="218"/>
    </location>
</feature>
<dbReference type="EMBL" id="KB303698">
    <property type="protein sequence ID" value="ELU02850.1"/>
    <property type="molecule type" value="Genomic_DNA"/>
</dbReference>
<dbReference type="PANTHER" id="PTHR13952:SF6">
    <property type="entry name" value="U11_U12 SMALL NUCLEAR RIBONUCLEOPROTEIN 35 KDA PROTEIN"/>
    <property type="match status" value="1"/>
</dbReference>
<dbReference type="OMA" id="FERSRVM"/>
<dbReference type="SMART" id="SM00360">
    <property type="entry name" value="RRM"/>
    <property type="match status" value="1"/>
</dbReference>
<dbReference type="InterPro" id="IPR000504">
    <property type="entry name" value="RRM_dom"/>
</dbReference>
<proteinExistence type="predicted"/>
<dbReference type="SUPFAM" id="SSF54928">
    <property type="entry name" value="RNA-binding domain, RBD"/>
    <property type="match status" value="1"/>
</dbReference>
<evidence type="ECO:0000313" key="8">
    <source>
        <dbReference type="EMBL" id="ELU02850.1"/>
    </source>
</evidence>
<gene>
    <name evidence="8" type="ORF">CAPTEDRAFT_133662</name>
</gene>
<dbReference type="Pfam" id="PF00076">
    <property type="entry name" value="RRM_1"/>
    <property type="match status" value="1"/>
</dbReference>
<dbReference type="InterPro" id="IPR012677">
    <property type="entry name" value="Nucleotide-bd_a/b_plait_sf"/>
</dbReference>
<feature type="region of interest" description="Disordered" evidence="6">
    <location>
        <begin position="139"/>
        <end position="218"/>
    </location>
</feature>
<evidence type="ECO:0000313" key="9">
    <source>
        <dbReference type="EnsemblMetazoa" id="CapteP133662"/>
    </source>
</evidence>
<comment type="subcellular location">
    <subcellularLocation>
        <location evidence="1">Nucleus</location>
    </subcellularLocation>
</comment>
<reference evidence="10" key="1">
    <citation type="submission" date="2012-12" db="EMBL/GenBank/DDBJ databases">
        <authorList>
            <person name="Hellsten U."/>
            <person name="Grimwood J."/>
            <person name="Chapman J.A."/>
            <person name="Shapiro H."/>
            <person name="Aerts A."/>
            <person name="Otillar R.P."/>
            <person name="Terry A.Y."/>
            <person name="Boore J.L."/>
            <person name="Simakov O."/>
            <person name="Marletaz F."/>
            <person name="Cho S.-J."/>
            <person name="Edsinger-Gonzales E."/>
            <person name="Havlak P."/>
            <person name="Kuo D.-H."/>
            <person name="Larsson T."/>
            <person name="Lv J."/>
            <person name="Arendt D."/>
            <person name="Savage R."/>
            <person name="Osoegawa K."/>
            <person name="de Jong P."/>
            <person name="Lindberg D.R."/>
            <person name="Seaver E.C."/>
            <person name="Weisblat D.A."/>
            <person name="Putnam N.H."/>
            <person name="Grigoriev I.V."/>
            <person name="Rokhsar D.S."/>
        </authorList>
    </citation>
    <scope>NUCLEOTIDE SEQUENCE</scope>
    <source>
        <strain evidence="10">I ESC-2004</strain>
    </source>
</reference>
<keyword evidence="5" id="KW-0694">RNA-binding</keyword>
<feature type="compositionally biased region" description="Basic and acidic residues" evidence="6">
    <location>
        <begin position="146"/>
        <end position="162"/>
    </location>
</feature>